<proteinExistence type="predicted"/>
<evidence type="ECO:0000313" key="2">
    <source>
        <dbReference type="Proteomes" id="UP000515154"/>
    </source>
</evidence>
<dbReference type="RefSeq" id="XP_036358096.1">
    <property type="nucleotide sequence ID" value="XM_036502203.1"/>
</dbReference>
<dbReference type="KEGG" id="osn:115210519"/>
<dbReference type="GO" id="GO:0060271">
    <property type="term" value="P:cilium assembly"/>
    <property type="evidence" value="ECO:0007669"/>
    <property type="project" value="TreeGrafter"/>
</dbReference>
<keyword evidence="2" id="KW-1185">Reference proteome</keyword>
<reference evidence="3" key="1">
    <citation type="submission" date="2025-08" db="UniProtKB">
        <authorList>
            <consortium name="RefSeq"/>
        </authorList>
    </citation>
    <scope>IDENTIFICATION</scope>
</reference>
<dbReference type="Proteomes" id="UP000515154">
    <property type="component" value="Linkage group LG4"/>
</dbReference>
<organism evidence="2 3">
    <name type="scientific">Octopus sinensis</name>
    <name type="common">East Asian common octopus</name>
    <dbReference type="NCBI Taxonomy" id="2607531"/>
    <lineage>
        <taxon>Eukaryota</taxon>
        <taxon>Metazoa</taxon>
        <taxon>Spiralia</taxon>
        <taxon>Lophotrochozoa</taxon>
        <taxon>Mollusca</taxon>
        <taxon>Cephalopoda</taxon>
        <taxon>Coleoidea</taxon>
        <taxon>Octopodiformes</taxon>
        <taxon>Octopoda</taxon>
        <taxon>Incirrata</taxon>
        <taxon>Octopodidae</taxon>
        <taxon>Octopus</taxon>
    </lineage>
</organism>
<protein>
    <submittedName>
        <fullName evidence="3">Cilia- and flagella-associated protein 54-like</fullName>
    </submittedName>
</protein>
<dbReference type="PANTHER" id="PTHR33487:SF1">
    <property type="entry name" value="CILIA- AND FLAGELLA-ASSOCIATED PROTEIN 54"/>
    <property type="match status" value="1"/>
</dbReference>
<gene>
    <name evidence="3" type="primary">LOC115210519</name>
</gene>
<dbReference type="PANTHER" id="PTHR33487">
    <property type="entry name" value="CILIA- AND FLAGELLA-ASSOCIATED PROTEIN 54"/>
    <property type="match status" value="1"/>
</dbReference>
<feature type="region of interest" description="Disordered" evidence="1">
    <location>
        <begin position="1407"/>
        <end position="1432"/>
    </location>
</feature>
<sequence>MATNIRLKAAKLLNRQYPSSYYDAVGCKINPVFIAFKKEKEDFLNLFRNKPTDVPSVCGRPSITLFEMLKKYQPLLPQVYFLKQLLKIGNFLRDEEEYLLALSCYNFYFLESDISKCTAHYDLESYKKCFFPEGLQSNTAILTIQILIANYFCMYQIEKMHTLQTCQSADECEKILLSYQMLTQVLLPEKSYCWLLYNCTVLIYTICQDMMVAGHATKVLQYLIWACLCVENSPLLTDISFLSWRCTIYTAVCQCYWECKTGEHAEAFARRGLCKINDVLNVQKKSERARTTQHTAAIRECTLKMAIMIFKRVVFETRRKMKGFIRLKNRFSERDFVNLSWPRTNTEKLLVEMFDSESAQFLAIVESLSDSHIRLITPGGVFQGEMELNDVSLELFAAAKEIVSGNITANRSRKDSYTNIFTNVVHLEDNSLLELAILGENKIPMKAVFHLTVLAFCYEQWEFFINFAEFLQKIKDERYAWDVKIIQLLIVMEKLVHGRKVRKAQASASSPEADNEDDYEADISDPLQPTPSGYSALGADDLLTLTQVLKSLLTNNFCPAQVDLTVVLDVVYYLWNQTKVVLHRHQIGFENNSKYFQKSENIAKWLPILDVIFSVMCWCDVSSNNFTVFSEVTLRLALLLEVCANLTQGKKSWKDIEKKEMLLMSSSSPPEMSIRKEGNSAYSNLVEDSFIPSDIHLLTKEDFLRLARSILMKGLKDIDQARSLTAKQESPMSHSALTVKEVNNQVPETGNSVKTAAENVNKLIPKDQLLNFETPLCHFIRDQHTELLFIYYRVSCNLIRTDICPVKSDLKRDLQSSKKNSKKKKEDTSMVTYEMLLNECGSHNLLKALLKMQAAVVSNESKKEILQKSLDSLIKFQKEESKMYEVNNSVCMLDKEPTVPERNVPLPPILLWRSPSAMAFKPTKFKPSSGEKVCWYRLFAQIITTSYNKVRLNDTPVPGTGNLVPASYKEIIVTGMKTNQQYVFALGAYTSDGKLIGDNIGESTTPILVSSSLSIPLTYVFLCQISYQLKCFSISLHIFDNVCSHFVKHFDSPSTAENSSTVKKYFRKFPRINKTVRLTASPIFMIQLYTCVMTSSNINIRTGKLFCDKLCADGPFQIRQKKHLVECKKMLLAVDIAAFLNDVNLCVQALVQIYGLLVPFLYHSWIFPPVIQILLFCYGILQELPNNVRQKKSAAIVDSIHHMVTCIVYHLSKMLHKMREKTMAIEVCETGCRILQEDIMAKKNTLPITESYTTDPDAMNDKTEATNWSFAKLRQAVKSKQDNITEIGIKEELVILEEALSYINKLVNNEAESFVKDEDSSVGLVYCSIASSRQGNKEASKHKKKMSYHEFLIRVLHQAIHEREYASIESLCDELHNFYGRKLNLSPKPPIKGKGAATMVEYNKKQSLTESMAQRKKGGKSKPKEKKPQTKKRIFANDPPDVEAVKLKALSVLTKFVPKCVKNYLNRKHTRQVLEKELPYKCQLNMLQAIALFNSLLDKYEQYLRIQTNVTTENFGKSFDYEWISFENSGLFLNYTMINKTTDTIVLKQEEKPHSTKYSSAHSKPHIEINPESTYECLGKMFILFRTALILSHRGELWSSFQNMNKLLWDIIQAMKLRLVRIHLEPTPNSIFITLECYQTLIYPVLATAADLLLDMLKRFKKTTEESSSASTENDSFKADPWSNTQTDLKGSCNLHFDPVLDDVTVVDGRIIEKICKRAIIVLQYKQKWETLVDIILRFNALTNEKFAEFTFPLLVNAQLHLEKQCNSEKAFVAAGLEQLVNNPDGSLNTKKYLNLQLKVSATKPKPVPLGTYLDARSYNTNKAKGDALNLISVPIDIDSSWKYIQSVVEVSDYTVRSVYHSRQLLHLYIAGRFYSQSSRVTGEEIEIKCPHVFLENILEPLPSPDLHLNFDSPTDTISCFDASNLSDTVITSYSQTIELLLHKNEKDLAAQLLSEMGHVQLVSGDRKAAFQSWNNSLELILRLNKKSVNKWRSVYQDDTDAHLLKTCGIWGCLLGGTVAVFIARYCIVTDTSLQLEFCFLAYHMYKAIFCGSLQHPNVDIKFAMYNVGDNFLTQDIIPDMHLFSDHYRCPSRQLIFSLQSLIEILYMNGHYLKMLPLLTLFLYLTRRLFRDTRLFVQGQIFRLQALTNLHMFTEATQVFQQLISGYHLPLSSLTTTRLIEPRAEHLVFDSSSNLTDPGNLKVLHLICSKYLTNNLVVLYGPQVCSELYLAIIRLLITLAECINVIPDEDESFATIIKIVHGHDGDNGDMSQNIFTAMDSPVTLEQIKGLLLIVASHRLEILMTDLLSKTETKIKTFPAFHIDMKIKCSLERSRIYQQKHQFYFAAKLCCETMNNIQQLRLPDLLAIPSSLKSKSQENTTESSTPEAKPNILYNTVDVEHLSKSAPSLWLQCRLQLLKSMNSFVPFEEHCKEFDEPLLPEWASIMQYCQEGQQEAKNCNDFEKEADFIYIEVLNQFKMTHCTKTCNNICQKGIKVIKQCSELSDTGLQTMVRLLMLQIDLRIKTNEPLSVYTAQHALDVYVKVKELVENKLQTLCPNIQAKKLKNVYLPFLDILADIDLRVALMSVKYSQHTDVNDLTSVESKQRNKIFNSLELLNEAFLLNRSNNSYRPSLSMEILLQTGKVQRLLSRSIPSIIPISSFIEAIKVDYSAHHNIVLTKSAYLEISLVCFSYIKETNIFQCQRAKLKTGKNEYENRIILLHPQREKYIAMLAWLVIRTTAVLSNKHMQEISLRGSLKLASQADISSKLISKIPDFINMDIFAKYVLGKKRIKYECEFDKEYAEMMKNQPQKFENTESDEEQMKKIKAISSSKISWMHIFSYLVSLSDELYQTIVSANETFQEDTSESDEAPESFYKTFMYSMPLDQSIRLQYTNTYSFLSNNFPLFSRYCSTINIPAEVEELAVALNNIMEEDQNIISESLKALNLENCSAKGLLQDSLSVNHKVISMFPWSLPYPKSEEVCFQWYSPLFESLSRKNLPDDSESNNMHLLCSMTKKTKQDEYYCYTNKFILPRKFAVDLYKRIKKAIHMKEITEKPLNPKHKKPVLHSKKSFGSFASDSETQDNQKHVLSILQEIQKLFAPALKSIISQMPFEETNLNHLLELFNVNVGSHLITGELAVWLTSLVFNEKT</sequence>
<evidence type="ECO:0000313" key="3">
    <source>
        <dbReference type="RefSeq" id="XP_036358096.1"/>
    </source>
</evidence>
<accession>A0A7E6ER11</accession>
<feature type="compositionally biased region" description="Basic residues" evidence="1">
    <location>
        <begin position="1414"/>
        <end position="1432"/>
    </location>
</feature>
<name>A0A7E6ER11_9MOLL</name>
<evidence type="ECO:0000256" key="1">
    <source>
        <dbReference type="SAM" id="MobiDB-lite"/>
    </source>
</evidence>
<dbReference type="InterPro" id="IPR027912">
    <property type="entry name" value="CFAP54"/>
</dbReference>
<dbReference type="Pfam" id="PF14858">
    <property type="entry name" value="CFAP54_N"/>
    <property type="match status" value="1"/>
</dbReference>